<reference evidence="1 2" key="1">
    <citation type="journal article" date="2012" name="Environ. Microbiol.">
        <title>The genome of the ammonia-oxidizing Candidatus Nitrososphaera gargensis: insights into metabolic versatility and environmental adaptations.</title>
        <authorList>
            <person name="Spang A."/>
            <person name="Poehlein A."/>
            <person name="Offre P."/>
            <person name="Zumbragel S."/>
            <person name="Haider S."/>
            <person name="Rychlik N."/>
            <person name="Nowka B."/>
            <person name="Schmeisser C."/>
            <person name="Lebedeva E.V."/>
            <person name="Rattei T."/>
            <person name="Bohm C."/>
            <person name="Schmid M."/>
            <person name="Galushko A."/>
            <person name="Hatzenpichler R."/>
            <person name="Weinmaier T."/>
            <person name="Daniel R."/>
            <person name="Schleper C."/>
            <person name="Spieck E."/>
            <person name="Streit W."/>
            <person name="Wagner M."/>
        </authorList>
    </citation>
    <scope>NUCLEOTIDE SEQUENCE [LARGE SCALE GENOMIC DNA]</scope>
    <source>
        <strain evidence="2">Ga9.2</strain>
    </source>
</reference>
<dbReference type="Proteomes" id="UP000008037">
    <property type="component" value="Chromosome"/>
</dbReference>
<dbReference type="HOGENOM" id="CLU_3003264_0_0_2"/>
<dbReference type="KEGG" id="nga:Ngar_c21430"/>
<dbReference type="InParanoid" id="K0IIZ9"/>
<dbReference type="EMBL" id="CP002408">
    <property type="protein sequence ID" value="AFU59073.1"/>
    <property type="molecule type" value="Genomic_DNA"/>
</dbReference>
<proteinExistence type="predicted"/>
<keyword evidence="2" id="KW-1185">Reference proteome</keyword>
<dbReference type="BioCyc" id="CNIT1237085:G1324-2141-MONOMER"/>
<gene>
    <name evidence="1" type="ordered locus">Ngar_c21430</name>
</gene>
<evidence type="ECO:0000313" key="1">
    <source>
        <dbReference type="EMBL" id="AFU59073.1"/>
    </source>
</evidence>
<sequence>MSLYRIKKVEHYLSNPNIAKKTRFRRGQTRWLEASLMTGLQEDNFLIVEWKFPDES</sequence>
<protein>
    <submittedName>
        <fullName evidence="1">Uncharacterized protein</fullName>
    </submittedName>
</protein>
<organism evidence="1 2">
    <name type="scientific">Nitrososphaera gargensis (strain Ga9.2)</name>
    <dbReference type="NCBI Taxonomy" id="1237085"/>
    <lineage>
        <taxon>Archaea</taxon>
        <taxon>Nitrososphaerota</taxon>
        <taxon>Nitrososphaeria</taxon>
        <taxon>Nitrososphaerales</taxon>
        <taxon>Nitrososphaeraceae</taxon>
        <taxon>Nitrososphaera</taxon>
    </lineage>
</organism>
<accession>K0IIZ9</accession>
<dbReference type="AlphaFoldDB" id="K0IIZ9"/>
<evidence type="ECO:0000313" key="2">
    <source>
        <dbReference type="Proteomes" id="UP000008037"/>
    </source>
</evidence>
<dbReference type="STRING" id="1237085.Ngar_c21430"/>
<name>K0IIZ9_NITGG</name>